<reference evidence="1 2" key="1">
    <citation type="submission" date="2020-08" db="EMBL/GenBank/DDBJ databases">
        <title>Sequencing the genomes of 1000 actinobacteria strains.</title>
        <authorList>
            <person name="Klenk H.-P."/>
        </authorList>
    </citation>
    <scope>NUCLEOTIDE SEQUENCE [LARGE SCALE GENOMIC DNA]</scope>
    <source>
        <strain evidence="1 2">DSM 11053</strain>
    </source>
</reference>
<evidence type="ECO:0008006" key="3">
    <source>
        <dbReference type="Google" id="ProtNLM"/>
    </source>
</evidence>
<dbReference type="Proteomes" id="UP000565572">
    <property type="component" value="Unassembled WGS sequence"/>
</dbReference>
<accession>A0A7W5JUE1</accession>
<organism evidence="1 2">
    <name type="scientific">Microlunatus antarcticus</name>
    <dbReference type="NCBI Taxonomy" id="53388"/>
    <lineage>
        <taxon>Bacteria</taxon>
        <taxon>Bacillati</taxon>
        <taxon>Actinomycetota</taxon>
        <taxon>Actinomycetes</taxon>
        <taxon>Propionibacteriales</taxon>
        <taxon>Propionibacteriaceae</taxon>
        <taxon>Microlunatus</taxon>
    </lineage>
</organism>
<evidence type="ECO:0000313" key="1">
    <source>
        <dbReference type="EMBL" id="MBB3326520.1"/>
    </source>
</evidence>
<proteinExistence type="predicted"/>
<comment type="caution">
    <text evidence="1">The sequence shown here is derived from an EMBL/GenBank/DDBJ whole genome shotgun (WGS) entry which is preliminary data.</text>
</comment>
<protein>
    <recommendedName>
        <fullName evidence="3">DUF3515 domain-containing protein</fullName>
    </recommendedName>
</protein>
<dbReference type="RefSeq" id="WP_332836715.1">
    <property type="nucleotide sequence ID" value="NZ_JACHZG010000001.1"/>
</dbReference>
<sequence>MAVSVALATLLAGCGKVAVDDPTPDAAGAAVCAGVMAALPEQVLDQDRRTVEPGVYSAAWGKPAIVLRCGVAAPPTLTRESECLQIDAVGWYAEDATGGKIFTTIGRATFVEVSVPSGYALGTGALVDVGDAVTAHDPLVTPCA</sequence>
<dbReference type="EMBL" id="JACHZG010000001">
    <property type="protein sequence ID" value="MBB3326520.1"/>
    <property type="molecule type" value="Genomic_DNA"/>
</dbReference>
<name>A0A7W5JUE1_9ACTN</name>
<evidence type="ECO:0000313" key="2">
    <source>
        <dbReference type="Proteomes" id="UP000565572"/>
    </source>
</evidence>
<keyword evidence="2" id="KW-1185">Reference proteome</keyword>
<dbReference type="AlphaFoldDB" id="A0A7W5JUE1"/>
<dbReference type="Pfam" id="PF12028">
    <property type="entry name" value="DUF3515"/>
    <property type="match status" value="1"/>
</dbReference>
<dbReference type="InterPro" id="IPR021903">
    <property type="entry name" value="DUF3515"/>
</dbReference>
<gene>
    <name evidence="1" type="ORF">FHX39_001464</name>
</gene>